<evidence type="ECO:0000313" key="4">
    <source>
        <dbReference type="EMBL" id="EUA53894.1"/>
    </source>
</evidence>
<dbReference type="PATRIC" id="fig|1299331.3.peg.5407"/>
<dbReference type="InterPro" id="IPR020845">
    <property type="entry name" value="AMP-binding_CS"/>
</dbReference>
<evidence type="ECO:0000259" key="3">
    <source>
        <dbReference type="Pfam" id="PF00501"/>
    </source>
</evidence>
<gene>
    <name evidence="4" type="ORF">I550_5532</name>
</gene>
<dbReference type="PROSITE" id="PS00455">
    <property type="entry name" value="AMP_BINDING"/>
    <property type="match status" value="1"/>
</dbReference>
<name>X8CCT9_MYCIT</name>
<reference evidence="4 5" key="1">
    <citation type="submission" date="2013-12" db="EMBL/GenBank/DDBJ databases">
        <authorList>
            <person name="Zelazny A."/>
            <person name="Olivier K."/>
            <person name="Holland S."/>
            <person name="Lenaerts A."/>
            <person name="Ordway D."/>
            <person name="DeGroote M.A."/>
            <person name="Parker T."/>
            <person name="Sizemore C."/>
            <person name="Tallon L.J."/>
            <person name="Sadzewicz L.K."/>
            <person name="Sengamalay N."/>
            <person name="Fraser C.M."/>
            <person name="Hine E."/>
            <person name="Shefchek K.A."/>
            <person name="Das S.P."/>
            <person name="Tettelin H."/>
        </authorList>
    </citation>
    <scope>NUCLEOTIDE SEQUENCE [LARGE SCALE GENOMIC DNA]</scope>
    <source>
        <strain evidence="4 5">1956</strain>
    </source>
</reference>
<dbReference type="PANTHER" id="PTHR43201:SF5">
    <property type="entry name" value="MEDIUM-CHAIN ACYL-COA LIGASE ACSF2, MITOCHONDRIAL"/>
    <property type="match status" value="1"/>
</dbReference>
<dbReference type="InterPro" id="IPR042099">
    <property type="entry name" value="ANL_N_sf"/>
</dbReference>
<accession>X8CCT9</accession>
<proteinExistence type="inferred from homology"/>
<evidence type="ECO:0000256" key="2">
    <source>
        <dbReference type="ARBA" id="ARBA00022598"/>
    </source>
</evidence>
<dbReference type="AlphaFoldDB" id="X8CCT9"/>
<evidence type="ECO:0000313" key="5">
    <source>
        <dbReference type="Proteomes" id="UP000020825"/>
    </source>
</evidence>
<dbReference type="InterPro" id="IPR000873">
    <property type="entry name" value="AMP-dep_synth/lig_dom"/>
</dbReference>
<dbReference type="SUPFAM" id="SSF56801">
    <property type="entry name" value="Acetyl-CoA synthetase-like"/>
    <property type="match status" value="1"/>
</dbReference>
<organism evidence="4 5">
    <name type="scientific">Mycobacterium intracellulare 1956</name>
    <dbReference type="NCBI Taxonomy" id="1299331"/>
    <lineage>
        <taxon>Bacteria</taxon>
        <taxon>Bacillati</taxon>
        <taxon>Actinomycetota</taxon>
        <taxon>Actinomycetes</taxon>
        <taxon>Mycobacteriales</taxon>
        <taxon>Mycobacteriaceae</taxon>
        <taxon>Mycobacterium</taxon>
        <taxon>Mycobacterium avium complex (MAC)</taxon>
    </lineage>
</organism>
<keyword evidence="2" id="KW-0436">Ligase</keyword>
<dbReference type="GO" id="GO:0031956">
    <property type="term" value="F:medium-chain fatty acid-CoA ligase activity"/>
    <property type="evidence" value="ECO:0007669"/>
    <property type="project" value="TreeGrafter"/>
</dbReference>
<comment type="caution">
    <text evidence="4">The sequence shown here is derived from an EMBL/GenBank/DDBJ whole genome shotgun (WGS) entry which is preliminary data.</text>
</comment>
<feature type="domain" description="AMP-dependent synthetase/ligase" evidence="3">
    <location>
        <begin position="24"/>
        <end position="316"/>
    </location>
</feature>
<dbReference type="Gene3D" id="3.40.50.12780">
    <property type="entry name" value="N-terminal domain of ligase-like"/>
    <property type="match status" value="1"/>
</dbReference>
<dbReference type="EMBL" id="JAOG01000003">
    <property type="protein sequence ID" value="EUA53894.1"/>
    <property type="molecule type" value="Genomic_DNA"/>
</dbReference>
<dbReference type="Pfam" id="PF00501">
    <property type="entry name" value="AMP-binding"/>
    <property type="match status" value="1"/>
</dbReference>
<dbReference type="Proteomes" id="UP000020825">
    <property type="component" value="Unassembled WGS sequence"/>
</dbReference>
<protein>
    <submittedName>
        <fullName evidence="4">AMP-binding enzyme family protein</fullName>
    </submittedName>
</protein>
<evidence type="ECO:0000256" key="1">
    <source>
        <dbReference type="ARBA" id="ARBA00006432"/>
    </source>
</evidence>
<dbReference type="GO" id="GO:0006631">
    <property type="term" value="P:fatty acid metabolic process"/>
    <property type="evidence" value="ECO:0007669"/>
    <property type="project" value="TreeGrafter"/>
</dbReference>
<dbReference type="PANTHER" id="PTHR43201">
    <property type="entry name" value="ACYL-COA SYNTHETASE"/>
    <property type="match status" value="1"/>
</dbReference>
<sequence>MGSDSTTGGEVTASTGPRIADLVEAAARRAPQACALVVTAERVPVSYHDLTRLVDDLAAQLAAGGLVPGDRVALRAGSNAEFVVGLLAASRADLVAVPLDPALPGTEQRARSEAVGARAVLVDRLGDDETAGATPPAWPIAVSAGPDGAAPAVTLTVSAAPQRDVSTPQGLRDDDAMIMFTGGTTGMPKMVPWTRHNIAGSVAAIVAGYALGERDSTVAVMPLYHGHGLLAALLATLASGGTVLLPAGGRFSAHTFWDDIEAVRATWYTAVPTIHQILLERARTERPAGAGGLRFIRSCSAPLTAETAQALQDTFSARWCAHSG</sequence>
<comment type="similarity">
    <text evidence="1">Belongs to the ATP-dependent AMP-binding enzyme family.</text>
</comment>